<dbReference type="EMBL" id="AEYX01000045">
    <property type="protein sequence ID" value="EGG43624.1"/>
    <property type="molecule type" value="Genomic_DNA"/>
</dbReference>
<dbReference type="STRING" id="996637.SGM_5965"/>
<accession>F3NS51</accession>
<evidence type="ECO:0000313" key="2">
    <source>
        <dbReference type="EMBL" id="EGG43624.1"/>
    </source>
</evidence>
<reference evidence="2 3" key="1">
    <citation type="journal article" date="2011" name="J. Bacteriol.">
        <title>Draft genome sequence of the marine bacterium Streptomyces griseoaurantiacus M045, which produces novel manumycin-type antibiotics with a pABA core component.</title>
        <authorList>
            <person name="Li F."/>
            <person name="Jiang P."/>
            <person name="Zheng H."/>
            <person name="Wang S."/>
            <person name="Zhao G."/>
            <person name="Qin S."/>
            <person name="Liu Z."/>
        </authorList>
    </citation>
    <scope>NUCLEOTIDE SEQUENCE [LARGE SCALE GENOMIC DNA]</scope>
    <source>
        <strain evidence="2 3">M045</strain>
    </source>
</reference>
<dbReference type="Proteomes" id="UP000003022">
    <property type="component" value="Unassembled WGS sequence"/>
</dbReference>
<sequence>MSGERAPAPSVSHVPIRGTPAAQRTRSAAGPSVGRTAHESDEPDTRLAVPPLALVHSGRGVRHSSREES</sequence>
<feature type="region of interest" description="Disordered" evidence="1">
    <location>
        <begin position="1"/>
        <end position="69"/>
    </location>
</feature>
<evidence type="ECO:0000313" key="3">
    <source>
        <dbReference type="Proteomes" id="UP000003022"/>
    </source>
</evidence>
<protein>
    <submittedName>
        <fullName evidence="2">Uncharacterized protein</fullName>
    </submittedName>
</protein>
<keyword evidence="3" id="KW-1185">Reference proteome</keyword>
<dbReference type="AlphaFoldDB" id="F3NS51"/>
<comment type="caution">
    <text evidence="2">The sequence shown here is derived from an EMBL/GenBank/DDBJ whole genome shotgun (WGS) entry which is preliminary data.</text>
</comment>
<feature type="compositionally biased region" description="Basic and acidic residues" evidence="1">
    <location>
        <begin position="36"/>
        <end position="45"/>
    </location>
</feature>
<gene>
    <name evidence="2" type="ORF">SGM_5965</name>
</gene>
<proteinExistence type="predicted"/>
<organism evidence="2 3">
    <name type="scientific">Streptomyces griseoaurantiacus M045</name>
    <dbReference type="NCBI Taxonomy" id="996637"/>
    <lineage>
        <taxon>Bacteria</taxon>
        <taxon>Bacillati</taxon>
        <taxon>Actinomycetota</taxon>
        <taxon>Actinomycetes</taxon>
        <taxon>Kitasatosporales</taxon>
        <taxon>Streptomycetaceae</taxon>
        <taxon>Streptomyces</taxon>
        <taxon>Streptomyces aurantiacus group</taxon>
    </lineage>
</organism>
<name>F3NS51_9ACTN</name>
<evidence type="ECO:0000256" key="1">
    <source>
        <dbReference type="SAM" id="MobiDB-lite"/>
    </source>
</evidence>